<keyword evidence="3" id="KW-1185">Reference proteome</keyword>
<organism evidence="2 3">
    <name type="scientific">Mariniflexile litorale</name>
    <dbReference type="NCBI Taxonomy" id="3045158"/>
    <lineage>
        <taxon>Bacteria</taxon>
        <taxon>Pseudomonadati</taxon>
        <taxon>Bacteroidota</taxon>
        <taxon>Flavobacteriia</taxon>
        <taxon>Flavobacteriales</taxon>
        <taxon>Flavobacteriaceae</taxon>
        <taxon>Mariniflexile</taxon>
    </lineage>
</organism>
<name>A0AAU7EFD5_9FLAO</name>
<dbReference type="PROSITE" id="PS51186">
    <property type="entry name" value="GNAT"/>
    <property type="match status" value="1"/>
</dbReference>
<dbReference type="CDD" id="cd04301">
    <property type="entry name" value="NAT_SF"/>
    <property type="match status" value="1"/>
</dbReference>
<reference evidence="2" key="1">
    <citation type="submission" date="2024-04" db="EMBL/GenBank/DDBJ databases">
        <title>Mariniflexile litorale, isolated from the shallow sediments of the Sea of Japan.</title>
        <authorList>
            <person name="Romanenko L."/>
            <person name="Isaeva M."/>
        </authorList>
    </citation>
    <scope>NUCLEOTIDE SEQUENCE [LARGE SCALE GENOMIC DNA]</scope>
    <source>
        <strain evidence="2">KMM 9835</strain>
    </source>
</reference>
<dbReference type="RefSeq" id="WP_308992021.1">
    <property type="nucleotide sequence ID" value="NZ_CP155618.1"/>
</dbReference>
<dbReference type="AlphaFoldDB" id="A0AAU7EFD5"/>
<protein>
    <submittedName>
        <fullName evidence="2">GNAT family N-acetyltransferase</fullName>
    </submittedName>
</protein>
<evidence type="ECO:0000313" key="3">
    <source>
        <dbReference type="Proteomes" id="UP001224325"/>
    </source>
</evidence>
<dbReference type="Proteomes" id="UP001224325">
    <property type="component" value="Chromosome"/>
</dbReference>
<dbReference type="GO" id="GO:0016747">
    <property type="term" value="F:acyltransferase activity, transferring groups other than amino-acyl groups"/>
    <property type="evidence" value="ECO:0007669"/>
    <property type="project" value="InterPro"/>
</dbReference>
<evidence type="ECO:0000259" key="1">
    <source>
        <dbReference type="PROSITE" id="PS51186"/>
    </source>
</evidence>
<dbReference type="SUPFAM" id="SSF55729">
    <property type="entry name" value="Acyl-CoA N-acyltransferases (Nat)"/>
    <property type="match status" value="1"/>
</dbReference>
<gene>
    <name evidence="2" type="ORF">QLS71_017200</name>
</gene>
<feature type="domain" description="N-acetyltransferase" evidence="1">
    <location>
        <begin position="2"/>
        <end position="164"/>
    </location>
</feature>
<dbReference type="EMBL" id="CP155618">
    <property type="protein sequence ID" value="XBL14045.1"/>
    <property type="molecule type" value="Genomic_DNA"/>
</dbReference>
<proteinExistence type="predicted"/>
<dbReference type="Pfam" id="PF00583">
    <property type="entry name" value="Acetyltransf_1"/>
    <property type="match status" value="1"/>
</dbReference>
<dbReference type="InterPro" id="IPR016181">
    <property type="entry name" value="Acyl_CoA_acyltransferase"/>
</dbReference>
<dbReference type="InterPro" id="IPR000182">
    <property type="entry name" value="GNAT_dom"/>
</dbReference>
<accession>A0AAU7EFD5</accession>
<sequence>MIKIKPALSLTDFKSISKLADIIWLEHYISIISLEQIEYMLIKYNSVQALEDQVNQGFLFFCITYNNIPVGYLGVKKEIDFLFLSKLYVLNDYRGKKIGKAAMQYVTELTNSFQLKKVILHVNKFNTSSILAYKKMGFIKTKEIVTDIGNGFIMDDYEMVKAIEN</sequence>
<dbReference type="Gene3D" id="3.40.630.30">
    <property type="match status" value="1"/>
</dbReference>
<evidence type="ECO:0000313" key="2">
    <source>
        <dbReference type="EMBL" id="XBL14045.1"/>
    </source>
</evidence>
<dbReference type="KEGG" id="mlil:QLS71_017200"/>